<sequence length="65" mass="7148">MSEIKSDVTGLPQSCKAAAERTAAFLTEEDRYADISESCRQKITELEQEIGSKTGEKVALVAYHI</sequence>
<accession>A0A7G9GBN6</accession>
<dbReference type="KEGG" id="whj:H9Q79_15200"/>
<evidence type="ECO:0000313" key="2">
    <source>
        <dbReference type="Proteomes" id="UP000515860"/>
    </source>
</evidence>
<proteinExistence type="predicted"/>
<dbReference type="AlphaFoldDB" id="A0A7G9GBN6"/>
<evidence type="ECO:0000313" key="1">
    <source>
        <dbReference type="EMBL" id="QNM08218.1"/>
    </source>
</evidence>
<dbReference type="RefSeq" id="WP_118648315.1">
    <property type="nucleotide sequence ID" value="NZ_CP060635.1"/>
</dbReference>
<name>A0A7G9GBN6_9FIRM</name>
<protein>
    <submittedName>
        <fullName evidence="1">Uncharacterized protein</fullName>
    </submittedName>
</protein>
<organism evidence="1 2">
    <name type="scientific">Wansuia hejianensis</name>
    <dbReference type="NCBI Taxonomy" id="2763667"/>
    <lineage>
        <taxon>Bacteria</taxon>
        <taxon>Bacillati</taxon>
        <taxon>Bacillota</taxon>
        <taxon>Clostridia</taxon>
        <taxon>Lachnospirales</taxon>
        <taxon>Lachnospiraceae</taxon>
        <taxon>Wansuia</taxon>
    </lineage>
</organism>
<keyword evidence="2" id="KW-1185">Reference proteome</keyword>
<reference evidence="1 2" key="1">
    <citation type="submission" date="2020-08" db="EMBL/GenBank/DDBJ databases">
        <authorList>
            <person name="Liu C."/>
            <person name="Sun Q."/>
        </authorList>
    </citation>
    <scope>NUCLEOTIDE SEQUENCE [LARGE SCALE GENOMIC DNA]</scope>
    <source>
        <strain evidence="1 2">NSJ-29</strain>
    </source>
</reference>
<gene>
    <name evidence="1" type="ORF">H9Q79_15200</name>
</gene>
<dbReference type="EMBL" id="CP060635">
    <property type="protein sequence ID" value="QNM08218.1"/>
    <property type="molecule type" value="Genomic_DNA"/>
</dbReference>
<dbReference type="Proteomes" id="UP000515860">
    <property type="component" value="Chromosome"/>
</dbReference>